<evidence type="ECO:0000313" key="2">
    <source>
        <dbReference type="EMBL" id="MBA1154651.1"/>
    </source>
</evidence>
<name>A0A838BHD1_9HYPH</name>
<feature type="transmembrane region" description="Helical" evidence="1">
    <location>
        <begin position="35"/>
        <end position="51"/>
    </location>
</feature>
<keyword evidence="1" id="KW-0472">Membrane</keyword>
<proteinExistence type="predicted"/>
<protein>
    <submittedName>
        <fullName evidence="2">Uncharacterized protein</fullName>
    </submittedName>
</protein>
<keyword evidence="1" id="KW-1133">Transmembrane helix</keyword>
<accession>A0A838BHD1</accession>
<dbReference type="AlphaFoldDB" id="A0A838BHD1"/>
<keyword evidence="3" id="KW-1185">Reference proteome</keyword>
<keyword evidence="1" id="KW-0812">Transmembrane</keyword>
<reference evidence="2 3" key="1">
    <citation type="submission" date="2020-07" db="EMBL/GenBank/DDBJ databases">
        <title>Draft genome and description of Microvirga mediterraneensis Marseille-Q2068 sp. nov.</title>
        <authorList>
            <person name="Boxberger M."/>
        </authorList>
    </citation>
    <scope>NUCLEOTIDE SEQUENCE [LARGE SCALE GENOMIC DNA]</scope>
    <source>
        <strain evidence="2 3">Marseille-Q2068</strain>
    </source>
</reference>
<dbReference type="EMBL" id="JACDXJ010000001">
    <property type="protein sequence ID" value="MBA1154651.1"/>
    <property type="molecule type" value="Genomic_DNA"/>
</dbReference>
<comment type="caution">
    <text evidence="2">The sequence shown here is derived from an EMBL/GenBank/DDBJ whole genome shotgun (WGS) entry which is preliminary data.</text>
</comment>
<evidence type="ECO:0000256" key="1">
    <source>
        <dbReference type="SAM" id="Phobius"/>
    </source>
</evidence>
<evidence type="ECO:0000313" key="3">
    <source>
        <dbReference type="Proteomes" id="UP000572984"/>
    </source>
</evidence>
<gene>
    <name evidence="2" type="ORF">H0S73_00745</name>
</gene>
<feature type="transmembrane region" description="Helical" evidence="1">
    <location>
        <begin position="7"/>
        <end position="29"/>
    </location>
</feature>
<sequence>MTQFRAVLNAAIPFGGVCLVLGALGAMMIDAESLLTVYGIATLGFATWAPWDTYQGCRPLKASGKD</sequence>
<dbReference type="Proteomes" id="UP000572984">
    <property type="component" value="Unassembled WGS sequence"/>
</dbReference>
<organism evidence="2 3">
    <name type="scientific">Microvirga mediterraneensis</name>
    <dbReference type="NCBI Taxonomy" id="2754695"/>
    <lineage>
        <taxon>Bacteria</taxon>
        <taxon>Pseudomonadati</taxon>
        <taxon>Pseudomonadota</taxon>
        <taxon>Alphaproteobacteria</taxon>
        <taxon>Hyphomicrobiales</taxon>
        <taxon>Methylobacteriaceae</taxon>
        <taxon>Microvirga</taxon>
    </lineage>
</organism>
<dbReference type="RefSeq" id="WP_181050347.1">
    <property type="nucleotide sequence ID" value="NZ_JACDXJ010000001.1"/>
</dbReference>